<evidence type="ECO:0000313" key="5">
    <source>
        <dbReference type="EMBL" id="GAA1748875.1"/>
    </source>
</evidence>
<evidence type="ECO:0000259" key="4">
    <source>
        <dbReference type="Pfam" id="PF13579"/>
    </source>
</evidence>
<name>A0ABN2K5N1_9MICO</name>
<dbReference type="Pfam" id="PF13692">
    <property type="entry name" value="Glyco_trans_1_4"/>
    <property type="match status" value="1"/>
</dbReference>
<comment type="caution">
    <text evidence="5">The sequence shown here is derived from an EMBL/GenBank/DDBJ whole genome shotgun (WGS) entry which is preliminary data.</text>
</comment>
<keyword evidence="2" id="KW-0328">Glycosyltransferase</keyword>
<evidence type="ECO:0000256" key="2">
    <source>
        <dbReference type="ARBA" id="ARBA00022676"/>
    </source>
</evidence>
<sequence>MKIGFVTQWYPPETGTAVPRAIAQGLGILGHEVHVLTGIPNYPAGRVYEGYRVRPYSSELDGDVTVHRAPLYPDHSRSSARRMVNYLSFAVGASAVSLTTRFPTPEVWLTYSSPATAALPAMLPRRRQRPHAMIIQDLWPDSVLGSAMATGFVTRALGRPLAALSHATYRSADSIGVISPGMRDVLVGRGIQPDRILDTPNWVADQHTPSDDRQDLRHRLQLRDESKVFLYAGNFGEMQSLTTLIQAFDEASHADLVLIGDGMMRAEVERVAATRPNVHVLPPVPADDVPTLQAAADVLVVSLQDTPLMRVTMPSKLQSSMAAGKPILVQGAGDVAAVVERARCGAAGPPGSTELRRAVQGLASAEASALGEMARRARDWYEAHYSAASGAARVENLLIHAIEEHTR</sequence>
<organism evidence="5 6">
    <name type="scientific">Nostocoides vanveenii</name>
    <dbReference type="NCBI Taxonomy" id="330835"/>
    <lineage>
        <taxon>Bacteria</taxon>
        <taxon>Bacillati</taxon>
        <taxon>Actinomycetota</taxon>
        <taxon>Actinomycetes</taxon>
        <taxon>Micrococcales</taxon>
        <taxon>Intrasporangiaceae</taxon>
        <taxon>Nostocoides</taxon>
    </lineage>
</organism>
<keyword evidence="6" id="KW-1185">Reference proteome</keyword>
<dbReference type="PANTHER" id="PTHR45947:SF3">
    <property type="entry name" value="SULFOQUINOVOSYL TRANSFERASE SQD2"/>
    <property type="match status" value="1"/>
</dbReference>
<dbReference type="Gene3D" id="3.40.50.2000">
    <property type="entry name" value="Glycogen Phosphorylase B"/>
    <property type="match status" value="2"/>
</dbReference>
<dbReference type="InterPro" id="IPR028098">
    <property type="entry name" value="Glyco_trans_4-like_N"/>
</dbReference>
<dbReference type="SUPFAM" id="SSF53756">
    <property type="entry name" value="UDP-Glycosyltransferase/glycogen phosphorylase"/>
    <property type="match status" value="1"/>
</dbReference>
<feature type="domain" description="Glycosyltransferase subfamily 4-like N-terminal" evidence="4">
    <location>
        <begin position="20"/>
        <end position="202"/>
    </location>
</feature>
<reference evidence="5 6" key="1">
    <citation type="journal article" date="2019" name="Int. J. Syst. Evol. Microbiol.">
        <title>The Global Catalogue of Microorganisms (GCM) 10K type strain sequencing project: providing services to taxonomists for standard genome sequencing and annotation.</title>
        <authorList>
            <consortium name="The Broad Institute Genomics Platform"/>
            <consortium name="The Broad Institute Genome Sequencing Center for Infectious Disease"/>
            <person name="Wu L."/>
            <person name="Ma J."/>
        </authorList>
    </citation>
    <scope>NUCLEOTIDE SEQUENCE [LARGE SCALE GENOMIC DNA]</scope>
    <source>
        <strain evidence="5 6">JCM 15591</strain>
    </source>
</reference>
<proteinExistence type="predicted"/>
<keyword evidence="3" id="KW-0808">Transferase</keyword>
<accession>A0ABN2K5N1</accession>
<dbReference type="EMBL" id="BAAAPN010000017">
    <property type="protein sequence ID" value="GAA1748875.1"/>
    <property type="molecule type" value="Genomic_DNA"/>
</dbReference>
<evidence type="ECO:0000256" key="3">
    <source>
        <dbReference type="ARBA" id="ARBA00022679"/>
    </source>
</evidence>
<protein>
    <recommendedName>
        <fullName evidence="1">D-inositol 3-phosphate glycosyltransferase</fullName>
    </recommendedName>
</protein>
<dbReference type="InterPro" id="IPR050194">
    <property type="entry name" value="Glycosyltransferase_grp1"/>
</dbReference>
<dbReference type="Proteomes" id="UP001501475">
    <property type="component" value="Unassembled WGS sequence"/>
</dbReference>
<dbReference type="PANTHER" id="PTHR45947">
    <property type="entry name" value="SULFOQUINOVOSYL TRANSFERASE SQD2"/>
    <property type="match status" value="1"/>
</dbReference>
<evidence type="ECO:0000256" key="1">
    <source>
        <dbReference type="ARBA" id="ARBA00021292"/>
    </source>
</evidence>
<evidence type="ECO:0000313" key="6">
    <source>
        <dbReference type="Proteomes" id="UP001501475"/>
    </source>
</evidence>
<dbReference type="Pfam" id="PF13579">
    <property type="entry name" value="Glyco_trans_4_4"/>
    <property type="match status" value="1"/>
</dbReference>
<gene>
    <name evidence="5" type="ORF">GCM10009810_06710</name>
</gene>
<dbReference type="CDD" id="cd03794">
    <property type="entry name" value="GT4_WbuB-like"/>
    <property type="match status" value="1"/>
</dbReference>